<keyword evidence="3" id="KW-1185">Reference proteome</keyword>
<dbReference type="Proteomes" id="UP001234178">
    <property type="component" value="Unassembled WGS sequence"/>
</dbReference>
<name>A0ABQ9ZAR2_9CRUS</name>
<evidence type="ECO:0000313" key="2">
    <source>
        <dbReference type="EMBL" id="KAK4009987.1"/>
    </source>
</evidence>
<organism evidence="2 3">
    <name type="scientific">Daphnia magna</name>
    <dbReference type="NCBI Taxonomy" id="35525"/>
    <lineage>
        <taxon>Eukaryota</taxon>
        <taxon>Metazoa</taxon>
        <taxon>Ecdysozoa</taxon>
        <taxon>Arthropoda</taxon>
        <taxon>Crustacea</taxon>
        <taxon>Branchiopoda</taxon>
        <taxon>Diplostraca</taxon>
        <taxon>Cladocera</taxon>
        <taxon>Anomopoda</taxon>
        <taxon>Daphniidae</taxon>
        <taxon>Daphnia</taxon>
    </lineage>
</organism>
<dbReference type="EMBL" id="JAOYFB010000003">
    <property type="protein sequence ID" value="KAK4009987.1"/>
    <property type="molecule type" value="Genomic_DNA"/>
</dbReference>
<reference evidence="2 3" key="1">
    <citation type="journal article" date="2023" name="Nucleic Acids Res.">
        <title>The hologenome of Daphnia magna reveals possible DNA methylation and microbiome-mediated evolution of the host genome.</title>
        <authorList>
            <person name="Chaturvedi A."/>
            <person name="Li X."/>
            <person name="Dhandapani V."/>
            <person name="Marshall H."/>
            <person name="Kissane S."/>
            <person name="Cuenca-Cambronero M."/>
            <person name="Asole G."/>
            <person name="Calvet F."/>
            <person name="Ruiz-Romero M."/>
            <person name="Marangio P."/>
            <person name="Guigo R."/>
            <person name="Rago D."/>
            <person name="Mirbahai L."/>
            <person name="Eastwood N."/>
            <person name="Colbourne J.K."/>
            <person name="Zhou J."/>
            <person name="Mallon E."/>
            <person name="Orsini L."/>
        </authorList>
    </citation>
    <scope>NUCLEOTIDE SEQUENCE [LARGE SCALE GENOMIC DNA]</scope>
    <source>
        <strain evidence="2">LRV0_1</strain>
    </source>
</reference>
<sequence>MNKVVEVITLVVLMAVTTPARRWHDHYIPDSLAMENSPHISRVMPPQSYPSAWFIKREPDVHRESTFSSGGRQSISNNNRYLEETNFYPAGLKHQDSTDYVDGSFDNRRLLTDLSDNKPLQSFERFQPSQRGLF</sequence>
<evidence type="ECO:0000256" key="1">
    <source>
        <dbReference type="SAM" id="SignalP"/>
    </source>
</evidence>
<gene>
    <name evidence="2" type="ORF">OUZ56_019135</name>
</gene>
<feature type="chain" id="PRO_5046777813" evidence="1">
    <location>
        <begin position="21"/>
        <end position="134"/>
    </location>
</feature>
<accession>A0ABQ9ZAR2</accession>
<protein>
    <submittedName>
        <fullName evidence="2">Uncharacterized protein</fullName>
    </submittedName>
</protein>
<keyword evidence="1" id="KW-0732">Signal</keyword>
<evidence type="ECO:0000313" key="3">
    <source>
        <dbReference type="Proteomes" id="UP001234178"/>
    </source>
</evidence>
<proteinExistence type="predicted"/>
<comment type="caution">
    <text evidence="2">The sequence shown here is derived from an EMBL/GenBank/DDBJ whole genome shotgun (WGS) entry which is preliminary data.</text>
</comment>
<feature type="signal peptide" evidence="1">
    <location>
        <begin position="1"/>
        <end position="20"/>
    </location>
</feature>